<dbReference type="GO" id="GO:0016020">
    <property type="term" value="C:membrane"/>
    <property type="evidence" value="ECO:0007669"/>
    <property type="project" value="InterPro"/>
</dbReference>
<evidence type="ECO:0000256" key="1">
    <source>
        <dbReference type="ARBA" id="ARBA00023224"/>
    </source>
</evidence>
<dbReference type="RefSeq" id="WP_085441145.1">
    <property type="nucleotide sequence ID" value="NZ_LVJN01000015.1"/>
</dbReference>
<dbReference type="Gene3D" id="6.10.340.10">
    <property type="match status" value="1"/>
</dbReference>
<dbReference type="OrthoDB" id="8482111at2"/>
<dbReference type="STRING" id="1434232.MAIT1_03883"/>
<keyword evidence="1 3" id="KW-0807">Transducer</keyword>
<proteinExistence type="inferred from homology"/>
<feature type="domain" description="HAMP" evidence="6">
    <location>
        <begin position="293"/>
        <end position="347"/>
    </location>
</feature>
<protein>
    <submittedName>
        <fullName evidence="7">Putative methyl-accepting chemotaxis sensory transducer</fullName>
    </submittedName>
</protein>
<evidence type="ECO:0000313" key="7">
    <source>
        <dbReference type="EMBL" id="OSM07193.1"/>
    </source>
</evidence>
<dbReference type="InterPro" id="IPR032255">
    <property type="entry name" value="HBM"/>
</dbReference>
<evidence type="ECO:0000256" key="4">
    <source>
        <dbReference type="SAM" id="Phobius"/>
    </source>
</evidence>
<evidence type="ECO:0000256" key="3">
    <source>
        <dbReference type="PROSITE-ProRule" id="PRU00284"/>
    </source>
</evidence>
<dbReference type="Gene3D" id="1.10.287.950">
    <property type="entry name" value="Methyl-accepting chemotaxis protein"/>
    <property type="match status" value="1"/>
</dbReference>
<dbReference type="PANTHER" id="PTHR32089">
    <property type="entry name" value="METHYL-ACCEPTING CHEMOTAXIS PROTEIN MCPB"/>
    <property type="match status" value="1"/>
</dbReference>
<name>A0A1Y2K8Y8_9PROT</name>
<feature type="transmembrane region" description="Helical" evidence="4">
    <location>
        <begin position="273"/>
        <end position="291"/>
    </location>
</feature>
<keyword evidence="8" id="KW-1185">Reference proteome</keyword>
<dbReference type="SUPFAM" id="SSF58104">
    <property type="entry name" value="Methyl-accepting chemotaxis protein (MCP) signaling domain"/>
    <property type="match status" value="2"/>
</dbReference>
<evidence type="ECO:0000313" key="8">
    <source>
        <dbReference type="Proteomes" id="UP000194003"/>
    </source>
</evidence>
<sequence>MSGIIQKTFIKWKSGWLIGLVSGLSLFIFLVVIGFNYRAIGGVQQLNDELHSGPLALKETWYEIALSMNRAEAARQNFLLTKDPKVAATIAPLVVEIREQLRSLPATTRATLSEAVNRYGDTFAAMAQAMATGLTARAQLVTDRENVELIVYDLEAPDLEEALGEYQVAELTYLMNGNEESADSVRVMLDRFDRDAAGKELEKDFRAAVATYRATFAKLIDNHQRVETNSKAMETQATEFAQLVRAGVRSASKQADAAAEAARNQANSAQNSALVWTAIGVVLAVSLLWLYQRLFNRQVVTTLDGLSKLAEGDLNFRFPRRPHSKNELCRIMQGANAMADNLEALLSLIVDKVSHIQKAASQIAELRQGLSQAAKDGAQMVREVGDTLSEVDANTRTVFQLVEKNQQQAVASEGAAQAFQQIITAMSDASEHAGGIVSGMMEAANAMPDSMLNVNSNLAQVNHAMREVSQSVGDLNQSQQSVRAMCQRASSESDTARSHVASATDATGSLLRATGEITNVVHLINEIAEQTNMLALNASIEAAGAGESGKGFAVVANEVKALARQTAEATDAIADNIDRMQGMTRQVERSMAQVRDGMDNVATANHDITDAMNTQAHAIEQIMQSLRAVNTATDSVTQTAQELEGAAKTLANSAQQANEGAQEIVGTAQSAVSEAHGVAENATAMREQSGVMRERTEDFFTSSDQVKSLSGCMIERMESLDQMSGAVGDLSHLLRDDAAALREAAARFRFSSASAAVDATTQ</sequence>
<keyword evidence="4" id="KW-1133">Transmembrane helix</keyword>
<dbReference type="EMBL" id="LVJN01000015">
    <property type="protein sequence ID" value="OSM07193.1"/>
    <property type="molecule type" value="Genomic_DNA"/>
</dbReference>
<accession>A0A1Y2K8Y8</accession>
<dbReference type="SMART" id="SM01358">
    <property type="entry name" value="HBM"/>
    <property type="match status" value="1"/>
</dbReference>
<evidence type="ECO:0000259" key="5">
    <source>
        <dbReference type="PROSITE" id="PS50111"/>
    </source>
</evidence>
<dbReference type="InterPro" id="IPR003660">
    <property type="entry name" value="HAMP_dom"/>
</dbReference>
<dbReference type="PANTHER" id="PTHR32089:SF112">
    <property type="entry name" value="LYSOZYME-LIKE PROTEIN-RELATED"/>
    <property type="match status" value="1"/>
</dbReference>
<organism evidence="7 8">
    <name type="scientific">Magnetofaba australis IT-1</name>
    <dbReference type="NCBI Taxonomy" id="1434232"/>
    <lineage>
        <taxon>Bacteria</taxon>
        <taxon>Pseudomonadati</taxon>
        <taxon>Pseudomonadota</taxon>
        <taxon>Magnetococcia</taxon>
        <taxon>Magnetococcales</taxon>
        <taxon>Magnetococcaceae</taxon>
        <taxon>Magnetofaba</taxon>
    </lineage>
</organism>
<evidence type="ECO:0000256" key="2">
    <source>
        <dbReference type="ARBA" id="ARBA00029447"/>
    </source>
</evidence>
<dbReference type="AlphaFoldDB" id="A0A1Y2K8Y8"/>
<reference evidence="7 8" key="1">
    <citation type="journal article" date="2016" name="BMC Genomics">
        <title>Combined genomic and structural analyses of a cultured magnetotactic bacterium reveals its niche adaptation to a dynamic environment.</title>
        <authorList>
            <person name="Araujo A.C."/>
            <person name="Morillo V."/>
            <person name="Cypriano J."/>
            <person name="Teixeira L.C."/>
            <person name="Leao P."/>
            <person name="Lyra S."/>
            <person name="Almeida L.G."/>
            <person name="Bazylinski D.A."/>
            <person name="Vasconcellos A.T."/>
            <person name="Abreu F."/>
            <person name="Lins U."/>
        </authorList>
    </citation>
    <scope>NUCLEOTIDE SEQUENCE [LARGE SCALE GENOMIC DNA]</scope>
    <source>
        <strain evidence="7 8">IT-1</strain>
    </source>
</reference>
<comment type="similarity">
    <text evidence="2">Belongs to the methyl-accepting chemotaxis (MCP) protein family.</text>
</comment>
<evidence type="ECO:0000259" key="6">
    <source>
        <dbReference type="PROSITE" id="PS50885"/>
    </source>
</evidence>
<dbReference type="PROSITE" id="PS50111">
    <property type="entry name" value="CHEMOTAXIS_TRANSDUC_2"/>
    <property type="match status" value="1"/>
</dbReference>
<comment type="caution">
    <text evidence="7">The sequence shown here is derived from an EMBL/GenBank/DDBJ whole genome shotgun (WGS) entry which is preliminary data.</text>
</comment>
<keyword evidence="4" id="KW-0472">Membrane</keyword>
<dbReference type="GO" id="GO:0007165">
    <property type="term" value="P:signal transduction"/>
    <property type="evidence" value="ECO:0007669"/>
    <property type="project" value="UniProtKB-KW"/>
</dbReference>
<dbReference type="SMART" id="SM00283">
    <property type="entry name" value="MA"/>
    <property type="match status" value="1"/>
</dbReference>
<dbReference type="Proteomes" id="UP000194003">
    <property type="component" value="Unassembled WGS sequence"/>
</dbReference>
<dbReference type="Pfam" id="PF00015">
    <property type="entry name" value="MCPsignal"/>
    <property type="match status" value="1"/>
</dbReference>
<dbReference type="PROSITE" id="PS50885">
    <property type="entry name" value="HAMP"/>
    <property type="match status" value="1"/>
</dbReference>
<keyword evidence="4" id="KW-0812">Transmembrane</keyword>
<dbReference type="InterPro" id="IPR004089">
    <property type="entry name" value="MCPsignal_dom"/>
</dbReference>
<feature type="domain" description="Methyl-accepting transducer" evidence="5">
    <location>
        <begin position="429"/>
        <end position="651"/>
    </location>
</feature>
<feature type="transmembrane region" description="Helical" evidence="4">
    <location>
        <begin position="16"/>
        <end position="37"/>
    </location>
</feature>
<gene>
    <name evidence="7" type="ORF">MAIT1_03883</name>
</gene>